<dbReference type="InterPro" id="IPR009008">
    <property type="entry name" value="Val/Leu/Ile-tRNA-synth_edit"/>
</dbReference>
<dbReference type="Gene3D" id="1.10.730.10">
    <property type="entry name" value="Isoleucyl-tRNA Synthetase, Domain 1"/>
    <property type="match status" value="1"/>
</dbReference>
<accession>A0A4R7ZSM3</accession>
<evidence type="ECO:0000256" key="3">
    <source>
        <dbReference type="ARBA" id="ARBA00022598"/>
    </source>
</evidence>
<feature type="domain" description="Methionyl/Valyl/Leucyl/Isoleucyl-tRNA synthetase anticodon-binding" evidence="12">
    <location>
        <begin position="651"/>
        <end position="761"/>
    </location>
</feature>
<gene>
    <name evidence="9" type="primary">leuS</name>
    <name evidence="15" type="ORF">EDD63_10952</name>
</gene>
<dbReference type="FunFam" id="3.40.50.620:FF:000077">
    <property type="entry name" value="Leucine--tRNA ligase"/>
    <property type="match status" value="1"/>
</dbReference>
<dbReference type="OrthoDB" id="9810365at2"/>
<dbReference type="FunFam" id="3.10.20.590:FF:000001">
    <property type="entry name" value="Leucine--tRNA ligase"/>
    <property type="match status" value="1"/>
</dbReference>
<dbReference type="GO" id="GO:0006429">
    <property type="term" value="P:leucyl-tRNA aminoacylation"/>
    <property type="evidence" value="ECO:0007669"/>
    <property type="project" value="UniProtKB-UniRule"/>
</dbReference>
<dbReference type="InterPro" id="IPR015413">
    <property type="entry name" value="Methionyl/Leucyl_tRNA_Synth"/>
</dbReference>
<dbReference type="RefSeq" id="WP_134168800.1">
    <property type="nucleotide sequence ID" value="NZ_SODD01000009.1"/>
</dbReference>
<protein>
    <recommendedName>
        <fullName evidence="9">Leucine--tRNA ligase</fullName>
        <ecNumber evidence="9">6.1.1.4</ecNumber>
    </recommendedName>
    <alternativeName>
        <fullName evidence="9">Leucyl-tRNA synthetase</fullName>
        <shortName evidence="9">LeuRS</shortName>
    </alternativeName>
</protein>
<keyword evidence="3 9" id="KW-0436">Ligase</keyword>
<sequence length="799" mass="90797">MVFDYKAIETKWRKYWKDNDTFKTDVWDFSKPKFYALDMFPYPSGQGLHVGHPEGYTATDVVSRLKRMQGYNVLHPMGFDSFGLPAEQYAISTGNHPNGFTEANIKIFSEQLQLLGFSYDWDKSFSTSDPSYYKWTQWIFEQLYKDGLVKYIDMPVNWCEELGTVLANDEVIDGKSERGGYPVVRINMKQWAIDIPAYAEKLLDGLDDLDWPKSTKEMQRNWIGKSVGAHVDFKVAGYDETFTVFTTRPDTLFGATYCVLSPEHVLVDMITSDAQKQAVSDYKKVCASKSDLERTELNKEKTGVFTGAYAINPVNGAEVPIWIADYVLAGYGTGAIMAVPAHDERDYDFAKKYGIDIIAVLEGGNIEEAAYVEDGLHINSGFLDGMNKADAIATMIAWLEEHHVGTKHVNYRLREWIFARQRYWGEPIPVIHMEDGTEQLVAESELPLVLPELEDYSPSSSGSSPLEKATDWVHVEVEGKKGKRETSTMPGSAGSSWYFLRYIDPHNDKAIGDPELLKHWMPVDLYVGGPEHAVGHLLYARMWNRYLFDKGIAPTSEPFKKLVHQGMILGENNMKMGKRYPEYVVNPNDIVEDYGADTLRLYEMFMGPLEADKPWSTSGVEGAHRFLVRVYRLFTEEGKISDVANPNLDKVYHQTVKKVTDDYESLNFNTAISQMMIFVNAVYKEKNFPKAYAEGFTKMLYPIAPHLGEELWNVILGHNDTITYEAWPTYDEAMLVEDELEIIVQVNGKLRGKFMIANGSSDDEIKEKALALEAIQSFIEGKELRKVIVIKNKLVNIVV</sequence>
<evidence type="ECO:0000256" key="8">
    <source>
        <dbReference type="ARBA" id="ARBA00047469"/>
    </source>
</evidence>
<dbReference type="FunFam" id="3.40.50.620:FF:000056">
    <property type="entry name" value="Leucine--tRNA ligase"/>
    <property type="match status" value="1"/>
</dbReference>
<dbReference type="Pfam" id="PF00133">
    <property type="entry name" value="tRNA-synt_1"/>
    <property type="match status" value="1"/>
</dbReference>
<dbReference type="AlphaFoldDB" id="A0A4R7ZSM3"/>
<evidence type="ECO:0000313" key="15">
    <source>
        <dbReference type="EMBL" id="TDW21017.1"/>
    </source>
</evidence>
<comment type="subcellular location">
    <subcellularLocation>
        <location evidence="9">Cytoplasm</location>
    </subcellularLocation>
</comment>
<dbReference type="GO" id="GO:0004823">
    <property type="term" value="F:leucine-tRNA ligase activity"/>
    <property type="evidence" value="ECO:0007669"/>
    <property type="project" value="UniProtKB-UniRule"/>
</dbReference>
<dbReference type="GO" id="GO:0002161">
    <property type="term" value="F:aminoacyl-tRNA deacylase activity"/>
    <property type="evidence" value="ECO:0007669"/>
    <property type="project" value="InterPro"/>
</dbReference>
<comment type="caution">
    <text evidence="9">Lacks conserved residue(s) required for the propagation of feature annotation.</text>
</comment>
<dbReference type="Gene3D" id="3.90.740.10">
    <property type="entry name" value="Valyl/Leucyl/Isoleucyl-tRNA synthetase, editing domain"/>
    <property type="match status" value="1"/>
</dbReference>
<dbReference type="Gene3D" id="3.40.50.620">
    <property type="entry name" value="HUPs"/>
    <property type="match status" value="1"/>
</dbReference>
<feature type="domain" description="Leucyl-tRNA synthetase editing" evidence="14">
    <location>
        <begin position="220"/>
        <end position="400"/>
    </location>
</feature>
<name>A0A4R7ZSM3_9FIRM</name>
<proteinExistence type="inferred from homology"/>
<dbReference type="CDD" id="cd00812">
    <property type="entry name" value="LeuRS_core"/>
    <property type="match status" value="1"/>
</dbReference>
<dbReference type="EMBL" id="SODD01000009">
    <property type="protein sequence ID" value="TDW21017.1"/>
    <property type="molecule type" value="Genomic_DNA"/>
</dbReference>
<organism evidence="15 16">
    <name type="scientific">Breznakia blatticola</name>
    <dbReference type="NCBI Taxonomy" id="1754012"/>
    <lineage>
        <taxon>Bacteria</taxon>
        <taxon>Bacillati</taxon>
        <taxon>Bacillota</taxon>
        <taxon>Erysipelotrichia</taxon>
        <taxon>Erysipelotrichales</taxon>
        <taxon>Erysipelotrichaceae</taxon>
        <taxon>Breznakia</taxon>
    </lineage>
</organism>
<keyword evidence="4 9" id="KW-0547">Nucleotide-binding</keyword>
<dbReference type="InterPro" id="IPR002300">
    <property type="entry name" value="aa-tRNA-synth_Ia"/>
</dbReference>
<evidence type="ECO:0000256" key="1">
    <source>
        <dbReference type="ARBA" id="ARBA00005594"/>
    </source>
</evidence>
<evidence type="ECO:0000259" key="14">
    <source>
        <dbReference type="Pfam" id="PF13603"/>
    </source>
</evidence>
<evidence type="ECO:0000256" key="7">
    <source>
        <dbReference type="ARBA" id="ARBA00023146"/>
    </source>
</evidence>
<dbReference type="InterPro" id="IPR025709">
    <property type="entry name" value="Leu_tRNA-synth_edit"/>
</dbReference>
<dbReference type="EC" id="6.1.1.4" evidence="9"/>
<evidence type="ECO:0000259" key="12">
    <source>
        <dbReference type="Pfam" id="PF08264"/>
    </source>
</evidence>
<dbReference type="SUPFAM" id="SSF50677">
    <property type="entry name" value="ValRS/IleRS/LeuRS editing domain"/>
    <property type="match status" value="1"/>
</dbReference>
<dbReference type="InterPro" id="IPR013155">
    <property type="entry name" value="M/V/L/I-tRNA-synth_anticd-bd"/>
</dbReference>
<keyword evidence="16" id="KW-1185">Reference proteome</keyword>
<dbReference type="Pfam" id="PF08264">
    <property type="entry name" value="Anticodon_1"/>
    <property type="match status" value="1"/>
</dbReference>
<evidence type="ECO:0000259" key="13">
    <source>
        <dbReference type="Pfam" id="PF09334"/>
    </source>
</evidence>
<feature type="domain" description="Methionyl/Leucyl tRNA synthetase" evidence="13">
    <location>
        <begin position="40"/>
        <end position="171"/>
    </location>
</feature>
<evidence type="ECO:0000313" key="16">
    <source>
        <dbReference type="Proteomes" id="UP000294743"/>
    </source>
</evidence>
<dbReference type="PROSITE" id="PS00178">
    <property type="entry name" value="AA_TRNA_LIGASE_I"/>
    <property type="match status" value="1"/>
</dbReference>
<dbReference type="GO" id="GO:0005524">
    <property type="term" value="F:ATP binding"/>
    <property type="evidence" value="ECO:0007669"/>
    <property type="project" value="UniProtKB-UniRule"/>
</dbReference>
<evidence type="ECO:0000256" key="6">
    <source>
        <dbReference type="ARBA" id="ARBA00022917"/>
    </source>
</evidence>
<comment type="catalytic activity">
    <reaction evidence="8 9">
        <text>tRNA(Leu) + L-leucine + ATP = L-leucyl-tRNA(Leu) + AMP + diphosphate</text>
        <dbReference type="Rhea" id="RHEA:11688"/>
        <dbReference type="Rhea" id="RHEA-COMP:9613"/>
        <dbReference type="Rhea" id="RHEA-COMP:9622"/>
        <dbReference type="ChEBI" id="CHEBI:30616"/>
        <dbReference type="ChEBI" id="CHEBI:33019"/>
        <dbReference type="ChEBI" id="CHEBI:57427"/>
        <dbReference type="ChEBI" id="CHEBI:78442"/>
        <dbReference type="ChEBI" id="CHEBI:78494"/>
        <dbReference type="ChEBI" id="CHEBI:456215"/>
        <dbReference type="EC" id="6.1.1.4"/>
    </reaction>
</comment>
<dbReference type="GO" id="GO:0005829">
    <property type="term" value="C:cytosol"/>
    <property type="evidence" value="ECO:0007669"/>
    <property type="project" value="TreeGrafter"/>
</dbReference>
<dbReference type="SUPFAM" id="SSF52374">
    <property type="entry name" value="Nucleotidylyl transferase"/>
    <property type="match status" value="1"/>
</dbReference>
<dbReference type="NCBIfam" id="TIGR00396">
    <property type="entry name" value="leuS_bact"/>
    <property type="match status" value="1"/>
</dbReference>
<dbReference type="InterPro" id="IPR014729">
    <property type="entry name" value="Rossmann-like_a/b/a_fold"/>
</dbReference>
<dbReference type="HAMAP" id="MF_00049_B">
    <property type="entry name" value="Leu_tRNA_synth_B"/>
    <property type="match status" value="1"/>
</dbReference>
<keyword evidence="2 9" id="KW-0963">Cytoplasm</keyword>
<dbReference type="PRINTS" id="PR00985">
    <property type="entry name" value="TRNASYNTHLEU"/>
</dbReference>
<keyword evidence="6 9" id="KW-0648">Protein biosynthesis</keyword>
<dbReference type="CDD" id="cd07958">
    <property type="entry name" value="Anticodon_Ia_Leu_BEm"/>
    <property type="match status" value="1"/>
</dbReference>
<dbReference type="InterPro" id="IPR002302">
    <property type="entry name" value="Leu-tRNA-ligase"/>
</dbReference>
<dbReference type="Proteomes" id="UP000294743">
    <property type="component" value="Unassembled WGS sequence"/>
</dbReference>
<evidence type="ECO:0000256" key="5">
    <source>
        <dbReference type="ARBA" id="ARBA00022840"/>
    </source>
</evidence>
<dbReference type="PANTHER" id="PTHR43740">
    <property type="entry name" value="LEUCYL-TRNA SYNTHETASE"/>
    <property type="match status" value="1"/>
</dbReference>
<keyword evidence="5 9" id="KW-0067">ATP-binding</keyword>
<keyword evidence="7 9" id="KW-0030">Aminoacyl-tRNA synthetase</keyword>
<comment type="caution">
    <text evidence="15">The sequence shown here is derived from an EMBL/GenBank/DDBJ whole genome shotgun (WGS) entry which is preliminary data.</text>
</comment>
<evidence type="ECO:0000256" key="2">
    <source>
        <dbReference type="ARBA" id="ARBA00022490"/>
    </source>
</evidence>
<evidence type="ECO:0000259" key="11">
    <source>
        <dbReference type="Pfam" id="PF00133"/>
    </source>
</evidence>
<dbReference type="Pfam" id="PF09334">
    <property type="entry name" value="tRNA-synt_1g"/>
    <property type="match status" value="1"/>
</dbReference>
<reference evidence="15 16" key="1">
    <citation type="submission" date="2019-03" db="EMBL/GenBank/DDBJ databases">
        <title>Genomic Encyclopedia of Type Strains, Phase IV (KMG-IV): sequencing the most valuable type-strain genomes for metagenomic binning, comparative biology and taxonomic classification.</title>
        <authorList>
            <person name="Goeker M."/>
        </authorList>
    </citation>
    <scope>NUCLEOTIDE SEQUENCE [LARGE SCALE GENOMIC DNA]</scope>
    <source>
        <strain evidence="15 16">DSM 28867</strain>
    </source>
</reference>
<dbReference type="FunFam" id="1.10.730.10:FF:000002">
    <property type="entry name" value="Leucine--tRNA ligase"/>
    <property type="match status" value="1"/>
</dbReference>
<evidence type="ECO:0000256" key="4">
    <source>
        <dbReference type="ARBA" id="ARBA00022741"/>
    </source>
</evidence>
<evidence type="ECO:0000256" key="9">
    <source>
        <dbReference type="HAMAP-Rule" id="MF_00049"/>
    </source>
</evidence>
<dbReference type="SUPFAM" id="SSF47323">
    <property type="entry name" value="Anticodon-binding domain of a subclass of class I aminoacyl-tRNA synthetases"/>
    <property type="match status" value="1"/>
</dbReference>
<feature type="domain" description="Aminoacyl-tRNA synthetase class Ia" evidence="11">
    <location>
        <begin position="413"/>
        <end position="604"/>
    </location>
</feature>
<dbReference type="InterPro" id="IPR001412">
    <property type="entry name" value="aa-tRNA-synth_I_CS"/>
</dbReference>
<comment type="similarity">
    <text evidence="1 9 10">Belongs to the class-I aminoacyl-tRNA synthetase family.</text>
</comment>
<dbReference type="InterPro" id="IPR009080">
    <property type="entry name" value="tRNAsynth_Ia_anticodon-bd"/>
</dbReference>
<dbReference type="Pfam" id="PF13603">
    <property type="entry name" value="tRNA-synt_1_2"/>
    <property type="match status" value="1"/>
</dbReference>
<evidence type="ECO:0000256" key="10">
    <source>
        <dbReference type="RuleBase" id="RU363035"/>
    </source>
</evidence>
<dbReference type="PANTHER" id="PTHR43740:SF2">
    <property type="entry name" value="LEUCINE--TRNA LIGASE, MITOCHONDRIAL"/>
    <property type="match status" value="1"/>
</dbReference>